<evidence type="ECO:0000256" key="16">
    <source>
        <dbReference type="ARBA" id="ARBA00048816"/>
    </source>
</evidence>
<dbReference type="GO" id="GO:0046872">
    <property type="term" value="F:metal ion binding"/>
    <property type="evidence" value="ECO:0007669"/>
    <property type="project" value="UniProtKB-KW"/>
</dbReference>
<dbReference type="Gene3D" id="3.30.1490.20">
    <property type="entry name" value="ATP-grasp fold, A domain"/>
    <property type="match status" value="1"/>
</dbReference>
<evidence type="ECO:0000259" key="19">
    <source>
        <dbReference type="PROSITE" id="PS51855"/>
    </source>
</evidence>
<dbReference type="InterPro" id="IPR033937">
    <property type="entry name" value="MGS_CPS_CarB"/>
</dbReference>
<feature type="region of interest" description="Allosteric domain" evidence="17">
    <location>
        <begin position="972"/>
        <end position="1107"/>
    </location>
</feature>
<accession>A0A7G6VR78</accession>
<dbReference type="InterPro" id="IPR011607">
    <property type="entry name" value="MGS-like_dom"/>
</dbReference>
<feature type="binding site" evidence="17">
    <location>
        <position position="797"/>
    </location>
    <ligand>
        <name>ATP</name>
        <dbReference type="ChEBI" id="CHEBI:30616"/>
        <label>2</label>
    </ligand>
</feature>
<feature type="binding site" evidence="17">
    <location>
        <position position="241"/>
    </location>
    <ligand>
        <name>ATP</name>
        <dbReference type="ChEBI" id="CHEBI:30616"/>
        <label>1</label>
    </ligand>
</feature>
<feature type="binding site" evidence="17">
    <location>
        <position position="285"/>
    </location>
    <ligand>
        <name>ATP</name>
        <dbReference type="ChEBI" id="CHEBI:30616"/>
        <label>1</label>
    </ligand>
</feature>
<proteinExistence type="inferred from homology"/>
<feature type="binding site" evidence="17">
    <location>
        <position position="299"/>
    </location>
    <ligand>
        <name>Mg(2+)</name>
        <dbReference type="ChEBI" id="CHEBI:18420"/>
        <label>1</label>
    </ligand>
</feature>
<feature type="binding site" evidence="17">
    <location>
        <position position="877"/>
    </location>
    <ligand>
        <name>ATP</name>
        <dbReference type="ChEBI" id="CHEBI:30616"/>
        <label>2</label>
    </ligand>
</feature>
<evidence type="ECO:0000256" key="11">
    <source>
        <dbReference type="ARBA" id="ARBA00022840"/>
    </source>
</evidence>
<dbReference type="PROSITE" id="PS50975">
    <property type="entry name" value="ATP_GRASP"/>
    <property type="match status" value="2"/>
</dbReference>
<comment type="function">
    <text evidence="17">Large subunit of the glutamine-dependent carbamoyl phosphate synthetase (CPSase). CPSase catalyzes the formation of carbamoyl phosphate from the ammonia moiety of glutamine, carbonate, and phosphate donated by ATP, constituting the first step of 2 biosynthetic pathways, one leading to arginine and/or urea and the other to pyrimidine nucleotides. The large subunit (synthetase) binds the substrates ammonia (free or transferred from glutamine from the small subunit), hydrogencarbonate and ATP and carries out an ATP-coupled ligase reaction, activating hydrogencarbonate by forming carboxy phosphate which reacts with ammonia to form carbamoyl phosphate.</text>
</comment>
<name>A0A7G6VR78_9SPHN</name>
<feature type="domain" description="ATP-grasp" evidence="18">
    <location>
        <begin position="715"/>
        <end position="906"/>
    </location>
</feature>
<dbReference type="Pfam" id="PF02787">
    <property type="entry name" value="CPSase_L_D3"/>
    <property type="match status" value="1"/>
</dbReference>
<feature type="binding site" evidence="17">
    <location>
        <position position="877"/>
    </location>
    <ligand>
        <name>Mn(2+)</name>
        <dbReference type="ChEBI" id="CHEBI:29035"/>
        <label>3</label>
    </ligand>
</feature>
<dbReference type="InterPro" id="IPR058047">
    <property type="entry name" value="CPSase_preATP-grasp"/>
</dbReference>
<comment type="domain">
    <text evidence="17">The large subunit is composed of 2 ATP-grasp domains that are involved in binding the 2 ATP molecules needed for carbamoyl phosphate synthesis. The N-terminal ATP-grasp domain (referred to as the carboxyphosphate synthetic component) catalyzes the ATP-dependent phosphorylation of hydrogencarbonate to carboxyphosphate and the subsequent nucleophilic attack by ammonia to form a carbamate intermediate. The C-terminal ATP-grasp domain (referred to as the carbamoyl phosphate synthetic component) then catalyzes the phosphorylation of carbamate with the second ATP to form the end product carbamoyl phosphate. The reactive and unstable enzyme intermediates are sequentially channeled from one active site to the next through the interior of the protein over a distance of at least 96 A.</text>
</comment>
<dbReference type="InterPro" id="IPR006275">
    <property type="entry name" value="CPSase_lsu"/>
</dbReference>
<dbReference type="InterPro" id="IPR036897">
    <property type="entry name" value="CarbamoylP_synth_lsu_oligo_sf"/>
</dbReference>
<dbReference type="SMART" id="SM00851">
    <property type="entry name" value="MGS"/>
    <property type="match status" value="1"/>
</dbReference>
<feature type="binding site" evidence="17">
    <location>
        <position position="215"/>
    </location>
    <ligand>
        <name>ATP</name>
        <dbReference type="ChEBI" id="CHEBI:30616"/>
        <label>1</label>
    </ligand>
</feature>
<protein>
    <recommendedName>
        <fullName evidence="17">Carbamoyl phosphate synthase large chain</fullName>
        <ecNumber evidence="17">6.3.4.16</ecNumber>
        <ecNumber evidence="17">6.3.5.5</ecNumber>
    </recommendedName>
    <alternativeName>
        <fullName evidence="17">Carbamoyl phosphate synthetase ammonia chain</fullName>
    </alternativeName>
</protein>
<feature type="binding site" evidence="17">
    <location>
        <position position="299"/>
    </location>
    <ligand>
        <name>Mn(2+)</name>
        <dbReference type="ChEBI" id="CHEBI:29035"/>
        <label>1</label>
    </ligand>
</feature>
<dbReference type="GO" id="GO:0005737">
    <property type="term" value="C:cytoplasm"/>
    <property type="evidence" value="ECO:0007669"/>
    <property type="project" value="TreeGrafter"/>
</dbReference>
<feature type="binding site" evidence="17">
    <location>
        <position position="877"/>
    </location>
    <ligand>
        <name>Mn(2+)</name>
        <dbReference type="ChEBI" id="CHEBI:29035"/>
        <label>4</label>
    </ligand>
</feature>
<dbReference type="GO" id="GO:0004087">
    <property type="term" value="F:carbamoyl-phosphate synthase (ammonia) activity"/>
    <property type="evidence" value="ECO:0007669"/>
    <property type="project" value="UniProtKB-EC"/>
</dbReference>
<keyword evidence="5 17" id="KW-0055">Arginine biosynthesis</keyword>
<evidence type="ECO:0000256" key="14">
    <source>
        <dbReference type="ARBA" id="ARBA00023211"/>
    </source>
</evidence>
<dbReference type="InterPro" id="IPR013815">
    <property type="entry name" value="ATP_grasp_subdomain_1"/>
</dbReference>
<dbReference type="Pfam" id="PF02786">
    <property type="entry name" value="CPSase_L_D2"/>
    <property type="match status" value="2"/>
</dbReference>
<dbReference type="InterPro" id="IPR011761">
    <property type="entry name" value="ATP-grasp"/>
</dbReference>
<dbReference type="GO" id="GO:0044205">
    <property type="term" value="P:'de novo' UMP biosynthetic process"/>
    <property type="evidence" value="ECO:0007669"/>
    <property type="project" value="UniProtKB-UniRule"/>
</dbReference>
<dbReference type="UniPathway" id="UPA00068">
    <property type="reaction ID" value="UER00171"/>
</dbReference>
<dbReference type="AlphaFoldDB" id="A0A7G6VR78"/>
<evidence type="ECO:0000256" key="5">
    <source>
        <dbReference type="ARBA" id="ARBA00022571"/>
    </source>
</evidence>
<dbReference type="InterPro" id="IPR005483">
    <property type="entry name" value="CPSase_dom"/>
</dbReference>
<feature type="binding site" evidence="17">
    <location>
        <position position="301"/>
    </location>
    <ligand>
        <name>Mg(2+)</name>
        <dbReference type="ChEBI" id="CHEBI:18420"/>
        <label>2</label>
    </ligand>
</feature>
<organism evidence="20 21">
    <name type="scientific">Croceicoccus marinus</name>
    <dbReference type="NCBI Taxonomy" id="450378"/>
    <lineage>
        <taxon>Bacteria</taxon>
        <taxon>Pseudomonadati</taxon>
        <taxon>Pseudomonadota</taxon>
        <taxon>Alphaproteobacteria</taxon>
        <taxon>Sphingomonadales</taxon>
        <taxon>Erythrobacteraceae</taxon>
        <taxon>Croceicoccus</taxon>
    </lineage>
</organism>
<dbReference type="Proteomes" id="UP000515297">
    <property type="component" value="Chromosome"/>
</dbReference>
<comment type="pathway">
    <text evidence="2 17">Pyrimidine metabolism; UMP biosynthesis via de novo pathway; (S)-dihydroorotate from bicarbonate: step 1/3.</text>
</comment>
<dbReference type="CDD" id="cd01424">
    <property type="entry name" value="MGS_CPS_II"/>
    <property type="match status" value="1"/>
</dbReference>
<dbReference type="Gene3D" id="3.30.470.20">
    <property type="entry name" value="ATP-grasp fold, B domain"/>
    <property type="match status" value="2"/>
</dbReference>
<keyword evidence="13 17" id="KW-0665">Pyrimidine biosynthesis</keyword>
<dbReference type="EMBL" id="CP060052">
    <property type="protein sequence ID" value="QNE04243.1"/>
    <property type="molecule type" value="Genomic_DNA"/>
</dbReference>
<keyword evidence="7 17" id="KW-0028">Amino-acid biosynthesis</keyword>
<evidence type="ECO:0000256" key="10">
    <source>
        <dbReference type="ARBA" id="ARBA00022741"/>
    </source>
</evidence>
<comment type="cofactor">
    <cofactor evidence="17">
        <name>Mg(2+)</name>
        <dbReference type="ChEBI" id="CHEBI:18420"/>
    </cofactor>
    <cofactor evidence="17">
        <name>Mn(2+)</name>
        <dbReference type="ChEBI" id="CHEBI:29035"/>
    </cofactor>
    <text evidence="17">Binds 4 Mg(2+) or Mn(2+) ions per subunit.</text>
</comment>
<keyword evidence="14" id="KW-0464">Manganese</keyword>
<dbReference type="EC" id="6.3.4.16" evidence="17"/>
<comment type="catalytic activity">
    <reaction evidence="16 17">
        <text>hydrogencarbonate + L-glutamine + 2 ATP + H2O = carbamoyl phosphate + L-glutamate + 2 ADP + phosphate + 2 H(+)</text>
        <dbReference type="Rhea" id="RHEA:18633"/>
        <dbReference type="ChEBI" id="CHEBI:15377"/>
        <dbReference type="ChEBI" id="CHEBI:15378"/>
        <dbReference type="ChEBI" id="CHEBI:17544"/>
        <dbReference type="ChEBI" id="CHEBI:29985"/>
        <dbReference type="ChEBI" id="CHEBI:30616"/>
        <dbReference type="ChEBI" id="CHEBI:43474"/>
        <dbReference type="ChEBI" id="CHEBI:58228"/>
        <dbReference type="ChEBI" id="CHEBI:58359"/>
        <dbReference type="ChEBI" id="CHEBI:456216"/>
        <dbReference type="EC" id="6.3.5.5"/>
    </reaction>
</comment>
<gene>
    <name evidence="17 20" type="primary">carB</name>
    <name evidence="20" type="ORF">H4O24_09570</name>
</gene>
<dbReference type="GO" id="GO:0005524">
    <property type="term" value="F:ATP binding"/>
    <property type="evidence" value="ECO:0007669"/>
    <property type="project" value="UniProtKB-UniRule"/>
</dbReference>
<feature type="binding site" evidence="17">
    <location>
        <position position="865"/>
    </location>
    <ligand>
        <name>Mg(2+)</name>
        <dbReference type="ChEBI" id="CHEBI:18420"/>
        <label>3</label>
    </ligand>
</feature>
<comment type="cofactor">
    <cofactor evidence="1">
        <name>Mn(2+)</name>
        <dbReference type="ChEBI" id="CHEBI:29035"/>
    </cofactor>
</comment>
<feature type="domain" description="MGS-like" evidence="19">
    <location>
        <begin position="972"/>
        <end position="1107"/>
    </location>
</feature>
<dbReference type="Gene3D" id="3.40.50.20">
    <property type="match status" value="2"/>
</dbReference>
<dbReference type="SUPFAM" id="SSF52440">
    <property type="entry name" value="PreATP-grasp domain"/>
    <property type="match status" value="2"/>
</dbReference>
<feature type="binding site" evidence="17">
    <location>
        <position position="285"/>
    </location>
    <ligand>
        <name>Mn(2+)</name>
        <dbReference type="ChEBI" id="CHEBI:29035"/>
        <label>1</label>
    </ligand>
</feature>
<dbReference type="NCBIfam" id="NF003671">
    <property type="entry name" value="PRK05294.1"/>
    <property type="match status" value="1"/>
</dbReference>
<sequence length="1107" mass="119590">MPKRTDISSILIIGAGPIIIGQACEFDYSGTQAVKALKEEGYRVILVNSNPATIMTDPEMADATYVEPITPEFVERVIAKERPDALLPTMGGQTALNTALKLFETGVLDKYGVKMIGADADAIDKAENRQRFRKAMDKIGLESARSGVANTLAEAVAVLEHTGLPAIIRPSFTLGGTGGGIAYNKAEFEQIVREGLDASPTTEVLIEESLLGWKEYEMEVVRDRKDNCIIICSIENVDPMGVHTGDSITVAPALTLTDKEYQIMRTASIEVLREIGVETGGSNVQFAVDPKTGRLIVIEMNPRVSRSSALASKATGFPIARVAAKLAVGYTLDEITNEITGATPASFEPTIDYIVTKIPRFAFEKFKGAQNKLSTAMKSVGEVMAIGRNMKESLQKALRGLETGLDGFNRVEELEGASRDVLTARLSERTPERLLIVAQAFREGMSLEEINAITQYDPWFLRHIEQIIAEEAEIIANGIPRTTEGLRRLKAMGFSDKRLSTLAVRSVGVAGGMGETQAKRSGLLHDTLKAMAGGTSEEEIRALRHKLGVRPVFKRIDSCAAEFEAITPYMYSTYENPLFGEAENEADPSDRRKIVILGGGPNRIGQGIEFDYCCCHACFALEEAGYETIMINCNPETVSTDYDTSDRLYFEPLTAEDVLEILDVEKSRGTLVGVIVQFGGQTPLKLAQALEDAGIPILGTSPDAIDLAEDRERFAQLVNKLNLLQPANGIARSQEEARGIATRIGYPVLIRPSYVLGGRAMEIVDSEAQLDEYMATAVRVSGDSPVLIDQYLRDAVECDVDALCDGTDVVVAGVMQHIEEAGVHSGDSACTIPPYSLPDDIIAEMERQAEALAHALKVVGLMNIQFAVKDGQVYLIEVNPRASRTVPFVAKAIGQPIAKMAARVMAGEKLADLPKIKRDIDYVAVKEAVFPFNKFPGTDPALSPEMKSTGEVMGIDPDFTGAFIKSQLGAGALMPEGGVLFVSVKDSDKQIILPAVKLLAENGFTVIATGGTQRFLAENGVEVKLVNKVAEGQPHIVDAIIDGDVNLIFNTTEGWQSLKDSKSIRQAALVGKVPIYTTAAAALVAAQAIAAQRGGKLEVRSLQSYYG</sequence>
<evidence type="ECO:0000313" key="21">
    <source>
        <dbReference type="Proteomes" id="UP000515297"/>
    </source>
</evidence>
<feature type="binding site" evidence="17">
    <location>
        <position position="301"/>
    </location>
    <ligand>
        <name>Mn(2+)</name>
        <dbReference type="ChEBI" id="CHEBI:29035"/>
        <label>2</label>
    </ligand>
</feature>
<dbReference type="SMART" id="SM01096">
    <property type="entry name" value="CPSase_L_D3"/>
    <property type="match status" value="1"/>
</dbReference>
<comment type="subunit">
    <text evidence="17">Composed of two chains; the small (or glutamine) chain promotes the hydrolysis of glutamine to ammonia, which is used by the large (or ammonia) chain to synthesize carbamoyl phosphate. Tetramer of heterodimers (alpha,beta)4.</text>
</comment>
<feature type="binding site" evidence="17">
    <location>
        <position position="751"/>
    </location>
    <ligand>
        <name>ATP</name>
        <dbReference type="ChEBI" id="CHEBI:30616"/>
        <label>2</label>
    </ligand>
</feature>
<feature type="binding site" evidence="17">
    <location>
        <position position="285"/>
    </location>
    <ligand>
        <name>Mg(2+)</name>
        <dbReference type="ChEBI" id="CHEBI:18420"/>
        <label>1</label>
    </ligand>
</feature>
<dbReference type="InterPro" id="IPR005479">
    <property type="entry name" value="CPAse_ATP-bd"/>
</dbReference>
<keyword evidence="11 17" id="KW-0067">ATP-binding</keyword>
<comment type="similarity">
    <text evidence="4 17">Belongs to the CarB family.</text>
</comment>
<comment type="caution">
    <text evidence="17">Lacks conserved residue(s) required for the propagation of feature annotation.</text>
</comment>
<dbReference type="FunFam" id="3.30.470.20:FF:000007">
    <property type="entry name" value="Carbamoyl-phosphate synthase large chain"/>
    <property type="match status" value="1"/>
</dbReference>
<evidence type="ECO:0000256" key="3">
    <source>
        <dbReference type="ARBA" id="ARBA00005077"/>
    </source>
</evidence>
<dbReference type="PRINTS" id="PR00098">
    <property type="entry name" value="CPSASE"/>
</dbReference>
<evidence type="ECO:0000256" key="9">
    <source>
        <dbReference type="ARBA" id="ARBA00022737"/>
    </source>
</evidence>
<dbReference type="FunFam" id="3.40.50.20:FF:000001">
    <property type="entry name" value="Carbamoyl-phosphate synthase large chain"/>
    <property type="match status" value="1"/>
</dbReference>
<dbReference type="PROSITE" id="PS51257">
    <property type="entry name" value="PROKAR_LIPOPROTEIN"/>
    <property type="match status" value="1"/>
</dbReference>
<evidence type="ECO:0000256" key="13">
    <source>
        <dbReference type="ARBA" id="ARBA00022975"/>
    </source>
</evidence>
<dbReference type="PROSITE" id="PS00867">
    <property type="entry name" value="CPSASE_2"/>
    <property type="match status" value="2"/>
</dbReference>
<feature type="binding site" evidence="17">
    <location>
        <position position="243"/>
    </location>
    <ligand>
        <name>ATP</name>
        <dbReference type="ChEBI" id="CHEBI:30616"/>
        <label>1</label>
    </ligand>
</feature>
<feature type="binding site" evidence="17">
    <location>
        <position position="822"/>
    </location>
    <ligand>
        <name>ATP</name>
        <dbReference type="ChEBI" id="CHEBI:30616"/>
        <label>2</label>
    </ligand>
</feature>
<comment type="pathway">
    <text evidence="3 17">Amino-acid biosynthesis; L-arginine biosynthesis; carbamoyl phosphate from bicarbonate: step 1/1.</text>
</comment>
<dbReference type="PROSITE" id="PS51855">
    <property type="entry name" value="MGS"/>
    <property type="match status" value="1"/>
</dbReference>
<evidence type="ECO:0000256" key="7">
    <source>
        <dbReference type="ARBA" id="ARBA00022605"/>
    </source>
</evidence>
<feature type="binding site" evidence="17">
    <location>
        <position position="176"/>
    </location>
    <ligand>
        <name>ATP</name>
        <dbReference type="ChEBI" id="CHEBI:30616"/>
        <label>1</label>
    </ligand>
</feature>
<evidence type="ECO:0000256" key="17">
    <source>
        <dbReference type="HAMAP-Rule" id="MF_01210"/>
    </source>
</evidence>
<feature type="binding site" evidence="17">
    <location>
        <position position="865"/>
    </location>
    <ligand>
        <name>ATP</name>
        <dbReference type="ChEBI" id="CHEBI:30616"/>
        <label>2</label>
    </ligand>
</feature>
<dbReference type="SUPFAM" id="SSF52335">
    <property type="entry name" value="Methylglyoxal synthase-like"/>
    <property type="match status" value="1"/>
</dbReference>
<feature type="region of interest" description="Carboxyphosphate synthetic domain" evidence="17">
    <location>
        <begin position="1"/>
        <end position="402"/>
    </location>
</feature>
<dbReference type="NCBIfam" id="TIGR01369">
    <property type="entry name" value="CPSaseII_lrg"/>
    <property type="match status" value="1"/>
</dbReference>
<dbReference type="HAMAP" id="MF_01210_B">
    <property type="entry name" value="CPSase_L_chain_B"/>
    <property type="match status" value="1"/>
</dbReference>
<feature type="binding site" evidence="17">
    <location>
        <position position="865"/>
    </location>
    <ligand>
        <name>Mn(2+)</name>
        <dbReference type="ChEBI" id="CHEBI:29035"/>
        <label>3</label>
    </ligand>
</feature>
<feature type="binding site" evidence="17">
    <location>
        <position position="879"/>
    </location>
    <ligand>
        <name>Mn(2+)</name>
        <dbReference type="ChEBI" id="CHEBI:29035"/>
        <label>4</label>
    </ligand>
</feature>
<dbReference type="UniPathway" id="UPA00070">
    <property type="reaction ID" value="UER00115"/>
</dbReference>
<evidence type="ECO:0000259" key="18">
    <source>
        <dbReference type="PROSITE" id="PS50975"/>
    </source>
</evidence>
<feature type="binding site" evidence="17">
    <location>
        <position position="877"/>
    </location>
    <ligand>
        <name>Mg(2+)</name>
        <dbReference type="ChEBI" id="CHEBI:18420"/>
        <label>3</label>
    </ligand>
</feature>
<dbReference type="Gene3D" id="1.10.1030.10">
    <property type="entry name" value="Carbamoyl-phosphate synthetase, large subunit oligomerisation domain"/>
    <property type="match status" value="1"/>
</dbReference>
<feature type="binding site" evidence="17">
    <location>
        <position position="299"/>
    </location>
    <ligand>
        <name>ATP</name>
        <dbReference type="ChEBI" id="CHEBI:30616"/>
        <label>1</label>
    </ligand>
</feature>
<evidence type="ECO:0000256" key="8">
    <source>
        <dbReference type="ARBA" id="ARBA00022723"/>
    </source>
</evidence>
<evidence type="ECO:0000256" key="12">
    <source>
        <dbReference type="ARBA" id="ARBA00022842"/>
    </source>
</evidence>
<dbReference type="FunFam" id="3.40.50.20:FF:000003">
    <property type="entry name" value="Carbamoyl-phosphate synthase large chain"/>
    <property type="match status" value="1"/>
</dbReference>
<keyword evidence="8" id="KW-0479">Metal-binding</keyword>
<dbReference type="PROSITE" id="PS00866">
    <property type="entry name" value="CPSASE_1"/>
    <property type="match status" value="1"/>
</dbReference>
<feature type="binding site" evidence="17">
    <location>
        <position position="299"/>
    </location>
    <ligand>
        <name>Mg(2+)</name>
        <dbReference type="ChEBI" id="CHEBI:18420"/>
        <label>2</label>
    </ligand>
</feature>
<dbReference type="Pfam" id="PF25596">
    <property type="entry name" value="CPSase_L_D1"/>
    <property type="match status" value="2"/>
</dbReference>
<reference evidence="20 21" key="1">
    <citation type="submission" date="2020-08" db="EMBL/GenBank/DDBJ databases">
        <authorList>
            <person name="Liu G."/>
            <person name="Sun C."/>
        </authorList>
    </citation>
    <scope>NUCLEOTIDE SEQUENCE [LARGE SCALE GENOMIC DNA]</scope>
    <source>
        <strain evidence="20 21">OT19</strain>
    </source>
</reference>
<feature type="binding site" evidence="17">
    <location>
        <position position="210"/>
    </location>
    <ligand>
        <name>ATP</name>
        <dbReference type="ChEBI" id="CHEBI:30616"/>
        <label>1</label>
    </ligand>
</feature>
<dbReference type="PANTHER" id="PTHR11405:SF53">
    <property type="entry name" value="CARBAMOYL-PHOSPHATE SYNTHASE [AMMONIA], MITOCHONDRIAL"/>
    <property type="match status" value="1"/>
</dbReference>
<evidence type="ECO:0000256" key="4">
    <source>
        <dbReference type="ARBA" id="ARBA00009799"/>
    </source>
</evidence>
<evidence type="ECO:0000313" key="20">
    <source>
        <dbReference type="EMBL" id="QNE04243.1"/>
    </source>
</evidence>
<evidence type="ECO:0000256" key="2">
    <source>
        <dbReference type="ARBA" id="ARBA00004812"/>
    </source>
</evidence>
<dbReference type="InterPro" id="IPR016185">
    <property type="entry name" value="PreATP-grasp_dom_sf"/>
</dbReference>
<feature type="binding site" evidence="17">
    <location>
        <position position="129"/>
    </location>
    <ligand>
        <name>ATP</name>
        <dbReference type="ChEBI" id="CHEBI:30616"/>
        <label>1</label>
    </ligand>
</feature>
<feature type="binding site" evidence="17">
    <location>
        <position position="877"/>
    </location>
    <ligand>
        <name>Mg(2+)</name>
        <dbReference type="ChEBI" id="CHEBI:18420"/>
        <label>4</label>
    </ligand>
</feature>
<feature type="binding site" evidence="17">
    <location>
        <position position="169"/>
    </location>
    <ligand>
        <name>ATP</name>
        <dbReference type="ChEBI" id="CHEBI:30616"/>
        <label>1</label>
    </ligand>
</feature>
<keyword evidence="9 17" id="KW-0677">Repeat</keyword>
<dbReference type="FunFam" id="3.30.1490.20:FF:000001">
    <property type="entry name" value="Carbamoyl-phosphate synthase large chain"/>
    <property type="match status" value="1"/>
</dbReference>
<dbReference type="SUPFAM" id="SSF56059">
    <property type="entry name" value="Glutathione synthetase ATP-binding domain-like"/>
    <property type="match status" value="2"/>
</dbReference>
<dbReference type="RefSeq" id="WP_185883541.1">
    <property type="nucleotide sequence ID" value="NZ_CP060052.1"/>
</dbReference>
<feature type="binding site" evidence="17">
    <location>
        <position position="825"/>
    </location>
    <ligand>
        <name>ATP</name>
        <dbReference type="ChEBI" id="CHEBI:30616"/>
        <label>2</label>
    </ligand>
</feature>
<feature type="binding site" evidence="17">
    <location>
        <position position="824"/>
    </location>
    <ligand>
        <name>ATP</name>
        <dbReference type="ChEBI" id="CHEBI:30616"/>
        <label>2</label>
    </ligand>
</feature>
<dbReference type="GO" id="GO:0004088">
    <property type="term" value="F:carbamoyl-phosphate synthase (glutamine-hydrolyzing) activity"/>
    <property type="evidence" value="ECO:0007669"/>
    <property type="project" value="UniProtKB-UniRule"/>
</dbReference>
<feature type="binding site" evidence="17">
    <location>
        <position position="823"/>
    </location>
    <ligand>
        <name>ATP</name>
        <dbReference type="ChEBI" id="CHEBI:30616"/>
        <label>2</label>
    </ligand>
</feature>
<evidence type="ECO:0000256" key="1">
    <source>
        <dbReference type="ARBA" id="ARBA00001936"/>
    </source>
</evidence>
<keyword evidence="12" id="KW-0460">Magnesium</keyword>
<dbReference type="HAMAP" id="MF_01210_A">
    <property type="entry name" value="CPSase_L_chain_A"/>
    <property type="match status" value="1"/>
</dbReference>
<feature type="binding site" evidence="17">
    <location>
        <position position="299"/>
    </location>
    <ligand>
        <name>Mn(2+)</name>
        <dbReference type="ChEBI" id="CHEBI:29035"/>
        <label>2</label>
    </ligand>
</feature>
<keyword evidence="10 17" id="KW-0547">Nucleotide-binding</keyword>
<dbReference type="InterPro" id="IPR036914">
    <property type="entry name" value="MGS-like_dom_sf"/>
</dbReference>
<keyword evidence="6 17" id="KW-0436">Ligase</keyword>
<feature type="binding site" evidence="17">
    <location>
        <position position="242"/>
    </location>
    <ligand>
        <name>ATP</name>
        <dbReference type="ChEBI" id="CHEBI:30616"/>
        <label>1</label>
    </ligand>
</feature>
<feature type="binding site" evidence="17">
    <location>
        <position position="792"/>
    </location>
    <ligand>
        <name>ATP</name>
        <dbReference type="ChEBI" id="CHEBI:30616"/>
        <label>2</label>
    </ligand>
</feature>
<dbReference type="SUPFAM" id="SSF48108">
    <property type="entry name" value="Carbamoyl phosphate synthetase, large subunit connection domain"/>
    <property type="match status" value="1"/>
</dbReference>
<dbReference type="Pfam" id="PF02142">
    <property type="entry name" value="MGS"/>
    <property type="match status" value="1"/>
</dbReference>
<feature type="domain" description="ATP-grasp" evidence="18">
    <location>
        <begin position="133"/>
        <end position="328"/>
    </location>
</feature>
<dbReference type="Gene3D" id="3.40.50.1380">
    <property type="entry name" value="Methylglyoxal synthase-like domain"/>
    <property type="match status" value="1"/>
</dbReference>
<dbReference type="GO" id="GO:0006526">
    <property type="term" value="P:L-arginine biosynthetic process"/>
    <property type="evidence" value="ECO:0007669"/>
    <property type="project" value="UniProtKB-UniRule"/>
</dbReference>
<dbReference type="EC" id="6.3.5.5" evidence="17"/>
<dbReference type="GO" id="GO:0006541">
    <property type="term" value="P:glutamine metabolic process"/>
    <property type="evidence" value="ECO:0007669"/>
    <property type="project" value="TreeGrafter"/>
</dbReference>
<feature type="binding site" evidence="17">
    <location>
        <position position="790"/>
    </location>
    <ligand>
        <name>ATP</name>
        <dbReference type="ChEBI" id="CHEBI:30616"/>
        <label>2</label>
    </ligand>
</feature>
<evidence type="ECO:0000256" key="6">
    <source>
        <dbReference type="ARBA" id="ARBA00022598"/>
    </source>
</evidence>
<feature type="binding site" evidence="17">
    <location>
        <position position="208"/>
    </location>
    <ligand>
        <name>ATP</name>
        <dbReference type="ChEBI" id="CHEBI:30616"/>
        <label>1</label>
    </ligand>
</feature>
<dbReference type="PANTHER" id="PTHR11405">
    <property type="entry name" value="CARBAMOYLTRANSFERASE FAMILY MEMBER"/>
    <property type="match status" value="1"/>
</dbReference>
<feature type="binding site" evidence="17">
    <location>
        <position position="175"/>
    </location>
    <ligand>
        <name>ATP</name>
        <dbReference type="ChEBI" id="CHEBI:30616"/>
        <label>1</label>
    </ligand>
</feature>
<comment type="catalytic activity">
    <reaction evidence="15 17">
        <text>hydrogencarbonate + NH4(+) + 2 ATP = carbamoyl phosphate + 2 ADP + phosphate + 2 H(+)</text>
        <dbReference type="Rhea" id="RHEA:18029"/>
        <dbReference type="ChEBI" id="CHEBI:15378"/>
        <dbReference type="ChEBI" id="CHEBI:17544"/>
        <dbReference type="ChEBI" id="CHEBI:28938"/>
        <dbReference type="ChEBI" id="CHEBI:30616"/>
        <dbReference type="ChEBI" id="CHEBI:43474"/>
        <dbReference type="ChEBI" id="CHEBI:58228"/>
        <dbReference type="ChEBI" id="CHEBI:456216"/>
        <dbReference type="EC" id="6.3.4.16"/>
    </reaction>
</comment>
<dbReference type="InterPro" id="IPR005480">
    <property type="entry name" value="CPSase_lsu_oligo"/>
</dbReference>
<evidence type="ECO:0000256" key="15">
    <source>
        <dbReference type="ARBA" id="ARBA00047359"/>
    </source>
</evidence>
<dbReference type="FunFam" id="3.30.470.20:FF:000013">
    <property type="entry name" value="Carbamoyl-phosphate synthase large chain"/>
    <property type="match status" value="1"/>
</dbReference>
<feature type="binding site" evidence="17">
    <location>
        <position position="879"/>
    </location>
    <ligand>
        <name>Mg(2+)</name>
        <dbReference type="ChEBI" id="CHEBI:18420"/>
        <label>4</label>
    </ligand>
</feature>